<feature type="transmembrane region" description="Helical" evidence="7">
    <location>
        <begin position="120"/>
        <end position="137"/>
    </location>
</feature>
<dbReference type="EMBL" id="JAEPRB010000071">
    <property type="protein sequence ID" value="KAG2222936.1"/>
    <property type="molecule type" value="Genomic_DNA"/>
</dbReference>
<feature type="transmembrane region" description="Helical" evidence="7">
    <location>
        <begin position="464"/>
        <end position="486"/>
    </location>
</feature>
<dbReference type="PROSITE" id="PS50850">
    <property type="entry name" value="MFS"/>
    <property type="match status" value="1"/>
</dbReference>
<keyword evidence="3 7" id="KW-0812">Transmembrane</keyword>
<reference evidence="9 10" key="1">
    <citation type="submission" date="2020-12" db="EMBL/GenBank/DDBJ databases">
        <title>Metabolic potential, ecology and presence of endohyphal bacteria is reflected in genomic diversity of Mucoromycotina.</title>
        <authorList>
            <person name="Muszewska A."/>
            <person name="Okrasinska A."/>
            <person name="Steczkiewicz K."/>
            <person name="Drgas O."/>
            <person name="Orlowska M."/>
            <person name="Perlinska-Lenart U."/>
            <person name="Aleksandrzak-Piekarczyk T."/>
            <person name="Szatraj K."/>
            <person name="Zielenkiewicz U."/>
            <person name="Pilsyk S."/>
            <person name="Malc E."/>
            <person name="Mieczkowski P."/>
            <person name="Kruszewska J.S."/>
            <person name="Biernat P."/>
            <person name="Pawlowska J."/>
        </authorList>
    </citation>
    <scope>NUCLEOTIDE SEQUENCE [LARGE SCALE GENOMIC DNA]</scope>
    <source>
        <strain evidence="9 10">CBS 142.35</strain>
    </source>
</reference>
<dbReference type="FunFam" id="1.20.1250.20:FF:000034">
    <property type="entry name" value="MFS general substrate transporter"/>
    <property type="match status" value="1"/>
</dbReference>
<evidence type="ECO:0000259" key="8">
    <source>
        <dbReference type="PROSITE" id="PS50850"/>
    </source>
</evidence>
<dbReference type="PANTHER" id="PTHR43791:SF36">
    <property type="entry name" value="TRANSPORTER, PUTATIVE (AFU_ORTHOLOGUE AFUA_6G08340)-RELATED"/>
    <property type="match status" value="1"/>
</dbReference>
<dbReference type="SUPFAM" id="SSF103473">
    <property type="entry name" value="MFS general substrate transporter"/>
    <property type="match status" value="1"/>
</dbReference>
<evidence type="ECO:0000256" key="2">
    <source>
        <dbReference type="ARBA" id="ARBA00022448"/>
    </source>
</evidence>
<name>A0A8H7VHA7_9FUNG</name>
<keyword evidence="5 7" id="KW-0472">Membrane</keyword>
<feature type="transmembrane region" description="Helical" evidence="7">
    <location>
        <begin position="172"/>
        <end position="193"/>
    </location>
</feature>
<feature type="transmembrane region" description="Helical" evidence="7">
    <location>
        <begin position="340"/>
        <end position="359"/>
    </location>
</feature>
<sequence>MVSRIFSNSNKGYLGSDNRGKEEPEIIVHTDKMGTEREKKAAIDQYSSSSAGDNNINVGEEPFIEPDETELQKLMWKMDRRIIPFVALMYLCSFLDRVNIGNAKIAGMMDDIDITEGEYNWALSLFFVGYVPSNLILKVIGPRLWLSIILIVWGVIMAVMSKCKTGSELMVARFFLGVAEAGLFPGVIFYLSVWYTRRQQSLRIAWFYGSSTLAGAFGGILAYGIVRMDGMSGLSGWQWIFVIEAIPTILLGILTYFVLPDYPEKSKFLNERERAIILDRNKKDDGITTDTHFTWKQVGSTVIDWKIYAFALVYLCGSIPVYSLSMFMPSIVRGMGFESLTAQAMSSPPYAFAFIWCLINAWHADRQGERGFHIAGSAILSVIGYTLLITLRDKSAAGLYIGSVLAAMGAFGMSPIKTSWFSNNFAGHTRKSVAIALITSIGNTGGAIGGQIYRASDAPDYVKGHSACLGLMCGAVVTSSVVKYLLYKSNKKRDNMTPEEYRIACEGEDLGEKHPGFRYIN</sequence>
<evidence type="ECO:0000256" key="7">
    <source>
        <dbReference type="SAM" id="Phobius"/>
    </source>
</evidence>
<organism evidence="9 10">
    <name type="scientific">Circinella minor</name>
    <dbReference type="NCBI Taxonomy" id="1195481"/>
    <lineage>
        <taxon>Eukaryota</taxon>
        <taxon>Fungi</taxon>
        <taxon>Fungi incertae sedis</taxon>
        <taxon>Mucoromycota</taxon>
        <taxon>Mucoromycotina</taxon>
        <taxon>Mucoromycetes</taxon>
        <taxon>Mucorales</taxon>
        <taxon>Lichtheimiaceae</taxon>
        <taxon>Circinella</taxon>
    </lineage>
</organism>
<feature type="transmembrane region" description="Helical" evidence="7">
    <location>
        <begin position="371"/>
        <end position="391"/>
    </location>
</feature>
<feature type="transmembrane region" description="Helical" evidence="7">
    <location>
        <begin position="82"/>
        <end position="100"/>
    </location>
</feature>
<dbReference type="Proteomes" id="UP000646827">
    <property type="component" value="Unassembled WGS sequence"/>
</dbReference>
<comment type="subcellular location">
    <subcellularLocation>
        <location evidence="1">Membrane</location>
        <topology evidence="1">Multi-pass membrane protein</topology>
    </subcellularLocation>
</comment>
<feature type="transmembrane region" description="Helical" evidence="7">
    <location>
        <begin position="237"/>
        <end position="259"/>
    </location>
</feature>
<feature type="transmembrane region" description="Helical" evidence="7">
    <location>
        <begin position="397"/>
        <end position="413"/>
    </location>
</feature>
<evidence type="ECO:0000256" key="5">
    <source>
        <dbReference type="ARBA" id="ARBA00023136"/>
    </source>
</evidence>
<dbReference type="InterPro" id="IPR020846">
    <property type="entry name" value="MFS_dom"/>
</dbReference>
<dbReference type="OrthoDB" id="2985014at2759"/>
<gene>
    <name evidence="9" type="ORF">INT45_012914</name>
</gene>
<keyword evidence="10" id="KW-1185">Reference proteome</keyword>
<dbReference type="CDD" id="cd17327">
    <property type="entry name" value="MFS_FEN2_like"/>
    <property type="match status" value="1"/>
</dbReference>
<dbReference type="GO" id="GO:0022857">
    <property type="term" value="F:transmembrane transporter activity"/>
    <property type="evidence" value="ECO:0007669"/>
    <property type="project" value="InterPro"/>
</dbReference>
<evidence type="ECO:0000313" key="9">
    <source>
        <dbReference type="EMBL" id="KAG2222936.1"/>
    </source>
</evidence>
<feature type="transmembrane region" description="Helical" evidence="7">
    <location>
        <begin position="433"/>
        <end position="452"/>
    </location>
</feature>
<dbReference type="PANTHER" id="PTHR43791">
    <property type="entry name" value="PERMEASE-RELATED"/>
    <property type="match status" value="1"/>
</dbReference>
<evidence type="ECO:0000256" key="4">
    <source>
        <dbReference type="ARBA" id="ARBA00022989"/>
    </source>
</evidence>
<protein>
    <recommendedName>
        <fullName evidence="8">Major facilitator superfamily (MFS) profile domain-containing protein</fullName>
    </recommendedName>
</protein>
<comment type="caution">
    <text evidence="9">The sequence shown here is derived from an EMBL/GenBank/DDBJ whole genome shotgun (WGS) entry which is preliminary data.</text>
</comment>
<dbReference type="InterPro" id="IPR036259">
    <property type="entry name" value="MFS_trans_sf"/>
</dbReference>
<dbReference type="FunFam" id="1.20.1250.20:FF:000013">
    <property type="entry name" value="MFS general substrate transporter"/>
    <property type="match status" value="1"/>
</dbReference>
<evidence type="ECO:0000256" key="6">
    <source>
        <dbReference type="SAM" id="MobiDB-lite"/>
    </source>
</evidence>
<feature type="transmembrane region" description="Helical" evidence="7">
    <location>
        <begin position="144"/>
        <end position="160"/>
    </location>
</feature>
<evidence type="ECO:0000256" key="3">
    <source>
        <dbReference type="ARBA" id="ARBA00022692"/>
    </source>
</evidence>
<dbReference type="InterPro" id="IPR011701">
    <property type="entry name" value="MFS"/>
</dbReference>
<evidence type="ECO:0000313" key="10">
    <source>
        <dbReference type="Proteomes" id="UP000646827"/>
    </source>
</evidence>
<feature type="transmembrane region" description="Helical" evidence="7">
    <location>
        <begin position="205"/>
        <end position="225"/>
    </location>
</feature>
<keyword evidence="2" id="KW-0813">Transport</keyword>
<dbReference type="GO" id="GO:0016020">
    <property type="term" value="C:membrane"/>
    <property type="evidence" value="ECO:0007669"/>
    <property type="project" value="UniProtKB-SubCell"/>
</dbReference>
<dbReference type="AlphaFoldDB" id="A0A8H7VHA7"/>
<proteinExistence type="predicted"/>
<feature type="transmembrane region" description="Helical" evidence="7">
    <location>
        <begin position="307"/>
        <end position="328"/>
    </location>
</feature>
<feature type="domain" description="Major facilitator superfamily (MFS) profile" evidence="8">
    <location>
        <begin position="82"/>
        <end position="491"/>
    </location>
</feature>
<evidence type="ECO:0000256" key="1">
    <source>
        <dbReference type="ARBA" id="ARBA00004141"/>
    </source>
</evidence>
<dbReference type="Pfam" id="PF07690">
    <property type="entry name" value="MFS_1"/>
    <property type="match status" value="1"/>
</dbReference>
<accession>A0A8H7VHA7</accession>
<dbReference type="Gene3D" id="1.20.1250.20">
    <property type="entry name" value="MFS general substrate transporter like domains"/>
    <property type="match status" value="2"/>
</dbReference>
<keyword evidence="4 7" id="KW-1133">Transmembrane helix</keyword>
<feature type="region of interest" description="Disordered" evidence="6">
    <location>
        <begin position="1"/>
        <end position="25"/>
    </location>
</feature>
<feature type="compositionally biased region" description="Polar residues" evidence="6">
    <location>
        <begin position="1"/>
        <end position="11"/>
    </location>
</feature>